<dbReference type="Proteomes" id="UP000031524">
    <property type="component" value="Chromosome"/>
</dbReference>
<evidence type="ECO:0000313" key="4">
    <source>
        <dbReference type="Proteomes" id="UP000031524"/>
    </source>
</evidence>
<evidence type="ECO:0000256" key="1">
    <source>
        <dbReference type="SAM" id="MobiDB-lite"/>
    </source>
</evidence>
<feature type="chain" id="PRO_5005423534" description="Host cell surface-exposed lipoprotein Ltp-like HTH region domain-containing protein" evidence="2">
    <location>
        <begin position="19"/>
        <end position="206"/>
    </location>
</feature>
<dbReference type="PROSITE" id="PS51257">
    <property type="entry name" value="PROKAR_LIPOPROTEIN"/>
    <property type="match status" value="1"/>
</dbReference>
<gene>
    <name evidence="3" type="ORF">B842_00950</name>
</gene>
<protein>
    <recommendedName>
        <fullName evidence="5">Host cell surface-exposed lipoprotein Ltp-like HTH region domain-containing protein</fullName>
    </recommendedName>
</protein>
<evidence type="ECO:0000313" key="3">
    <source>
        <dbReference type="EMBL" id="AJE32046.1"/>
    </source>
</evidence>
<reference evidence="3 4" key="1">
    <citation type="submission" date="2013-04" db="EMBL/GenBank/DDBJ databases">
        <title>Complete genome sequence of Corynebacterium humireducens DSM 45392(T), isolated from a wastewater-fed microbial fuel cell.</title>
        <authorList>
            <person name="Ruckert C."/>
            <person name="Albersmeier A."/>
            <person name="Kalinowski J."/>
        </authorList>
    </citation>
    <scope>NUCLEOTIDE SEQUENCE [LARGE SCALE GENOMIC DNA]</scope>
    <source>
        <strain evidence="4">MFC-5</strain>
    </source>
</reference>
<keyword evidence="2" id="KW-0732">Signal</keyword>
<dbReference type="KEGG" id="chm:B842_00950"/>
<evidence type="ECO:0000256" key="2">
    <source>
        <dbReference type="SAM" id="SignalP"/>
    </source>
</evidence>
<dbReference type="STRING" id="1223515.B842_00950"/>
<dbReference type="OrthoDB" id="2004788at2"/>
<dbReference type="RefSeq" id="WP_052437651.1">
    <property type="nucleotide sequence ID" value="NZ_BCSU01000008.1"/>
</dbReference>
<accession>A0A0B5D092</accession>
<dbReference type="AlphaFoldDB" id="A0A0B5D092"/>
<proteinExistence type="predicted"/>
<feature type="compositionally biased region" description="Low complexity" evidence="1">
    <location>
        <begin position="41"/>
        <end position="61"/>
    </location>
</feature>
<dbReference type="EMBL" id="CP005286">
    <property type="protein sequence ID" value="AJE32046.1"/>
    <property type="molecule type" value="Genomic_DNA"/>
</dbReference>
<evidence type="ECO:0008006" key="5">
    <source>
        <dbReference type="Google" id="ProtNLM"/>
    </source>
</evidence>
<dbReference type="Gene3D" id="1.10.10.10">
    <property type="entry name" value="Winged helix-like DNA-binding domain superfamily/Winged helix DNA-binding domain"/>
    <property type="match status" value="2"/>
</dbReference>
<feature type="signal peptide" evidence="2">
    <location>
        <begin position="1"/>
        <end position="18"/>
    </location>
</feature>
<feature type="region of interest" description="Disordered" evidence="1">
    <location>
        <begin position="18"/>
        <end position="62"/>
    </location>
</feature>
<sequence>MRPLCLLPVIILLVSACAQPEPGPTPTVTVTTSASEEHGGTRSPDPTTPNPTTTHETTAQTEDFARERARELLNNEIYSALGLELDLIGEGFSREDARRAVDSLDVDWREQAALAVGELSMFTMNSRVGMMNDLQAGGFTREEAQYGVDNVYVDYYEKAHAMAHYLSYNMDYVLFEDIRQLLIDEHGFLPEEADWAIENLHPDAVG</sequence>
<name>A0A0B5D092_9CORY</name>
<keyword evidence="4" id="KW-1185">Reference proteome</keyword>
<dbReference type="InterPro" id="IPR036388">
    <property type="entry name" value="WH-like_DNA-bd_sf"/>
</dbReference>
<dbReference type="HOGENOM" id="CLU_1330084_0_0_11"/>
<organism evidence="3 4">
    <name type="scientific">Corynebacterium humireducens NBRC 106098 = DSM 45392</name>
    <dbReference type="NCBI Taxonomy" id="1223515"/>
    <lineage>
        <taxon>Bacteria</taxon>
        <taxon>Bacillati</taxon>
        <taxon>Actinomycetota</taxon>
        <taxon>Actinomycetes</taxon>
        <taxon>Mycobacteriales</taxon>
        <taxon>Corynebacteriaceae</taxon>
        <taxon>Corynebacterium</taxon>
    </lineage>
</organism>